<reference evidence="4 5" key="1">
    <citation type="submission" date="2015-05" db="EMBL/GenBank/DDBJ databases">
        <authorList>
            <person name="Dickey A."/>
            <person name="Clawson M."/>
            <person name="Bono J."/>
            <person name="Loy J.D."/>
        </authorList>
    </citation>
    <scope>NUCLEOTIDE SEQUENCE [LARGE SCALE GENOMIC DNA]</scope>
    <source>
        <strain evidence="4 5">22581</strain>
    </source>
</reference>
<dbReference type="InterPro" id="IPR011010">
    <property type="entry name" value="DNA_brk_join_enz"/>
</dbReference>
<dbReference type="Proteomes" id="UP000077465">
    <property type="component" value="Chromosome"/>
</dbReference>
<gene>
    <name evidence="4" type="ORF">AAX06_07790</name>
</gene>
<evidence type="ECO:0000313" key="5">
    <source>
        <dbReference type="Proteomes" id="UP000077465"/>
    </source>
</evidence>
<accession>A0AAC8PWD3</accession>
<dbReference type="PROSITE" id="PS51898">
    <property type="entry name" value="TYR_RECOMBINASE"/>
    <property type="match status" value="1"/>
</dbReference>
<evidence type="ECO:0000259" key="3">
    <source>
        <dbReference type="PROSITE" id="PS51898"/>
    </source>
</evidence>
<dbReference type="EMBL" id="CP011376">
    <property type="protein sequence ID" value="AKG08066.1"/>
    <property type="molecule type" value="Genomic_DNA"/>
</dbReference>
<proteinExistence type="predicted"/>
<sequence>MGTISERQTTSGTTRYRAVIRINKGGIKYSESRTFSKRNLAESWLKKREAQIELNPNVIHQSDQKDDMRFSDAISLYLEQAGADFGRSHKMGLLFIAKLAIGAKYITKLTNADFANFAEFRLQTVKPQTLTGDMIAIRAVLRYAKMVWGMNVNLSGFEEVMLGLRYARKVKGSDKRSRLPSNDELQLLTNHFYEVWQRGIQVYPMHLIMWFAIYTSRREGEIVNLLQDDLTETEDGHWWLVRDMKNPKGSKGNHVEVKIPEKTIPVINAFKDTAIRQRMQKSPYYDDEKLIPLDGKTISKSFTDACRILGIDDLKFHDLRHEAATRLAEQGLTIPQIQQVTGHRSWGSLQRYTNLKRRPAVLDFKDAIEQAKQNHERGRGSF</sequence>
<evidence type="ECO:0000256" key="1">
    <source>
        <dbReference type="ARBA" id="ARBA00022908"/>
    </source>
</evidence>
<dbReference type="InterPro" id="IPR050090">
    <property type="entry name" value="Tyrosine_recombinase_XerCD"/>
</dbReference>
<dbReference type="GO" id="GO:0003677">
    <property type="term" value="F:DNA binding"/>
    <property type="evidence" value="ECO:0007669"/>
    <property type="project" value="InterPro"/>
</dbReference>
<feature type="domain" description="Tyr recombinase" evidence="3">
    <location>
        <begin position="174"/>
        <end position="369"/>
    </location>
</feature>
<organism evidence="4 5">
    <name type="scientific">Moraxella bovoculi</name>
    <dbReference type="NCBI Taxonomy" id="386891"/>
    <lineage>
        <taxon>Bacteria</taxon>
        <taxon>Pseudomonadati</taxon>
        <taxon>Pseudomonadota</taxon>
        <taxon>Gammaproteobacteria</taxon>
        <taxon>Moraxellales</taxon>
        <taxon>Moraxellaceae</taxon>
        <taxon>Moraxella</taxon>
    </lineage>
</organism>
<dbReference type="InterPro" id="IPR002104">
    <property type="entry name" value="Integrase_catalytic"/>
</dbReference>
<dbReference type="GO" id="GO:0006310">
    <property type="term" value="P:DNA recombination"/>
    <property type="evidence" value="ECO:0007669"/>
    <property type="project" value="UniProtKB-KW"/>
</dbReference>
<evidence type="ECO:0000256" key="2">
    <source>
        <dbReference type="ARBA" id="ARBA00023172"/>
    </source>
</evidence>
<dbReference type="AlphaFoldDB" id="A0AAC8PWD3"/>
<dbReference type="RefSeq" id="WP_046699318.1">
    <property type="nucleotide sequence ID" value="NZ_CP011376.1"/>
</dbReference>
<dbReference type="Pfam" id="PF00589">
    <property type="entry name" value="Phage_integrase"/>
    <property type="match status" value="1"/>
</dbReference>
<dbReference type="PANTHER" id="PTHR30349:SF64">
    <property type="entry name" value="PROPHAGE INTEGRASE INTD-RELATED"/>
    <property type="match status" value="1"/>
</dbReference>
<dbReference type="Gene3D" id="1.10.443.10">
    <property type="entry name" value="Intergrase catalytic core"/>
    <property type="match status" value="1"/>
</dbReference>
<keyword evidence="2" id="KW-0233">DNA recombination</keyword>
<dbReference type="GO" id="GO:0015074">
    <property type="term" value="P:DNA integration"/>
    <property type="evidence" value="ECO:0007669"/>
    <property type="project" value="UniProtKB-KW"/>
</dbReference>
<keyword evidence="1" id="KW-0229">DNA integration</keyword>
<dbReference type="SUPFAM" id="SSF56349">
    <property type="entry name" value="DNA breaking-rejoining enzymes"/>
    <property type="match status" value="1"/>
</dbReference>
<protein>
    <recommendedName>
        <fullName evidence="3">Tyr recombinase domain-containing protein</fullName>
    </recommendedName>
</protein>
<dbReference type="PANTHER" id="PTHR30349">
    <property type="entry name" value="PHAGE INTEGRASE-RELATED"/>
    <property type="match status" value="1"/>
</dbReference>
<name>A0AAC8PWD3_9GAMM</name>
<dbReference type="InterPro" id="IPR013762">
    <property type="entry name" value="Integrase-like_cat_sf"/>
</dbReference>
<evidence type="ECO:0000313" key="4">
    <source>
        <dbReference type="EMBL" id="AKG08066.1"/>
    </source>
</evidence>